<evidence type="ECO:0000313" key="2">
    <source>
        <dbReference type="EMBL" id="RAJ92160.1"/>
    </source>
</evidence>
<comment type="caution">
    <text evidence="2">The sequence shown here is derived from an EMBL/GenBank/DDBJ whole genome shotgun (WGS) entry which is preliminary data.</text>
</comment>
<feature type="region of interest" description="Disordered" evidence="1">
    <location>
        <begin position="144"/>
        <end position="186"/>
    </location>
</feature>
<dbReference type="EMBL" id="QLMC01000008">
    <property type="protein sequence ID" value="RAJ92160.1"/>
    <property type="molecule type" value="Genomic_DNA"/>
</dbReference>
<name>A0A327WTS6_LARAB</name>
<dbReference type="Gene3D" id="1.25.40.10">
    <property type="entry name" value="Tetratricopeptide repeat domain"/>
    <property type="match status" value="1"/>
</dbReference>
<dbReference type="InterPro" id="IPR019734">
    <property type="entry name" value="TPR_rpt"/>
</dbReference>
<dbReference type="SUPFAM" id="SSF48452">
    <property type="entry name" value="TPR-like"/>
    <property type="match status" value="1"/>
</dbReference>
<evidence type="ECO:0000313" key="3">
    <source>
        <dbReference type="Proteomes" id="UP000248790"/>
    </source>
</evidence>
<reference evidence="2 3" key="1">
    <citation type="submission" date="2018-06" db="EMBL/GenBank/DDBJ databases">
        <title>Genomic Encyclopedia of Archaeal and Bacterial Type Strains, Phase II (KMG-II): from individual species to whole genera.</title>
        <authorList>
            <person name="Goeker M."/>
        </authorList>
    </citation>
    <scope>NUCLEOTIDE SEQUENCE [LARGE SCALE GENOMIC DNA]</scope>
    <source>
        <strain evidence="2 3">DSM 21851</strain>
    </source>
</reference>
<organism evidence="2 3">
    <name type="scientific">Larkinella arboricola</name>
    <dbReference type="NCBI Taxonomy" id="643671"/>
    <lineage>
        <taxon>Bacteria</taxon>
        <taxon>Pseudomonadati</taxon>
        <taxon>Bacteroidota</taxon>
        <taxon>Cytophagia</taxon>
        <taxon>Cytophagales</taxon>
        <taxon>Spirosomataceae</taxon>
        <taxon>Larkinella</taxon>
    </lineage>
</organism>
<proteinExistence type="predicted"/>
<sequence>MTYLILSVLLWLYDNRSFDRISRDNIARIEGLKAYQAGNYKRAVEQYGTLANSTLFVEPSARLNLAHSYFQLRQYAQAQRQYRLVAQVNQSGLAAVAEVQLGIIAVLQGDSATALSLFRKALTTVPALEAAQFNYELIAKTYSGKPHTKHSQQPRTKPRQTQQETEVSPEPGQEKGTQPQQGDNKDELLRRLRSLNLSEEQALSILNAMQHNEVQYINQRRRGSASKNRQQYNTY</sequence>
<protein>
    <submittedName>
        <fullName evidence="2">Uncharacterized protein</fullName>
    </submittedName>
</protein>
<dbReference type="OrthoDB" id="597471at2"/>
<dbReference type="Proteomes" id="UP000248790">
    <property type="component" value="Unassembled WGS sequence"/>
</dbReference>
<gene>
    <name evidence="2" type="ORF">LX87_05127</name>
</gene>
<dbReference type="RefSeq" id="WP_111631139.1">
    <property type="nucleotide sequence ID" value="NZ_QLMC01000008.1"/>
</dbReference>
<evidence type="ECO:0000256" key="1">
    <source>
        <dbReference type="SAM" id="MobiDB-lite"/>
    </source>
</evidence>
<keyword evidence="3" id="KW-1185">Reference proteome</keyword>
<dbReference type="SMART" id="SM00028">
    <property type="entry name" value="TPR"/>
    <property type="match status" value="2"/>
</dbReference>
<dbReference type="AlphaFoldDB" id="A0A327WTS6"/>
<accession>A0A327WTS6</accession>
<feature type="compositionally biased region" description="Basic residues" evidence="1">
    <location>
        <begin position="146"/>
        <end position="158"/>
    </location>
</feature>
<dbReference type="InterPro" id="IPR011990">
    <property type="entry name" value="TPR-like_helical_dom_sf"/>
</dbReference>